<reference evidence="1 2" key="1">
    <citation type="submission" date="2009-07" db="EMBL/GenBank/DDBJ databases">
        <authorList>
            <person name="Madupu R."/>
            <person name="Sebastian Y."/>
            <person name="Durkin A.S."/>
            <person name="Torralba M."/>
            <person name="Methe B."/>
            <person name="Sutton G.G."/>
            <person name="Strausberg R.L."/>
            <person name="Nelson K.E."/>
        </authorList>
    </citation>
    <scope>NUCLEOTIDE SEQUENCE [LARGE SCALE GENOMIC DNA]</scope>
    <source>
        <strain evidence="1 2">ATCC 35580</strain>
    </source>
</reference>
<organism evidence="1 2">
    <name type="scientific">Treponema vincentii ATCC 35580</name>
    <dbReference type="NCBI Taxonomy" id="596324"/>
    <lineage>
        <taxon>Bacteria</taxon>
        <taxon>Pseudomonadati</taxon>
        <taxon>Spirochaetota</taxon>
        <taxon>Spirochaetia</taxon>
        <taxon>Spirochaetales</taxon>
        <taxon>Treponemataceae</taxon>
        <taxon>Treponema</taxon>
    </lineage>
</organism>
<evidence type="ECO:0000313" key="2">
    <source>
        <dbReference type="Proteomes" id="UP000004509"/>
    </source>
</evidence>
<protein>
    <submittedName>
        <fullName evidence="1">Uncharacterized protein</fullName>
    </submittedName>
</protein>
<accession>C8PMS2</accession>
<evidence type="ECO:0000313" key="1">
    <source>
        <dbReference type="EMBL" id="EEV21489.1"/>
    </source>
</evidence>
<gene>
    <name evidence="1" type="ORF">TREVI0001_0691</name>
</gene>
<proteinExistence type="predicted"/>
<dbReference type="AlphaFoldDB" id="C8PMS2"/>
<name>C8PMS2_9SPIR</name>
<sequence>MYNTNLATAYHHGHPCPFCISKAQAKIKRKAYLLYVEHLFLCSNAVDGMHIFKSA</sequence>
<dbReference type="Proteomes" id="UP000004509">
    <property type="component" value="Unassembled WGS sequence"/>
</dbReference>
<comment type="caution">
    <text evidence="1">The sequence shown here is derived from an EMBL/GenBank/DDBJ whole genome shotgun (WGS) entry which is preliminary data.</text>
</comment>
<dbReference type="EMBL" id="ACYH01000011">
    <property type="protein sequence ID" value="EEV21489.1"/>
    <property type="molecule type" value="Genomic_DNA"/>
</dbReference>